<gene>
    <name evidence="2" type="ORF">PITCH_A930002</name>
</gene>
<evidence type="ECO:0000259" key="1">
    <source>
        <dbReference type="Pfam" id="PF00483"/>
    </source>
</evidence>
<sequence length="244" mass="27153">MLKAFILAAGLGTRLKPITDNIPKCLLPFGNKPLLQVTLELLDQHGVDEVLVNSHAHYDSVKSFLDTLNLKKPHITCVYEHELLGSAGTLMANRDWIEDQQPFLILYGDNLTNVNLSAMYSFHVTHGLPFTLGTFKTNAPNCCGIAEVGADGVVESFEEKPRHPKSDLAAAGIYVTDRRIFDFFPQEAKLLKPLDLGFHIIPNLVGKMKSYFISDFLMDIGTPESYQAAQMAYAEIFQAPVERI</sequence>
<feature type="domain" description="Nucleotidyl transferase" evidence="1">
    <location>
        <begin position="3"/>
        <end position="234"/>
    </location>
</feature>
<proteinExistence type="predicted"/>
<keyword evidence="2" id="KW-0808">Transferase</keyword>
<dbReference type="PANTHER" id="PTHR22572">
    <property type="entry name" value="SUGAR-1-PHOSPHATE GUANYL TRANSFERASE"/>
    <property type="match status" value="1"/>
</dbReference>
<dbReference type="InterPro" id="IPR050486">
    <property type="entry name" value="Mannose-1P_guanyltransferase"/>
</dbReference>
<dbReference type="InterPro" id="IPR005835">
    <property type="entry name" value="NTP_transferase_dom"/>
</dbReference>
<organism evidence="2">
    <name type="scientific">uncultured Desulfobacterium sp</name>
    <dbReference type="NCBI Taxonomy" id="201089"/>
    <lineage>
        <taxon>Bacteria</taxon>
        <taxon>Pseudomonadati</taxon>
        <taxon>Thermodesulfobacteriota</taxon>
        <taxon>Desulfobacteria</taxon>
        <taxon>Desulfobacterales</taxon>
        <taxon>Desulfobacteriaceae</taxon>
        <taxon>Desulfobacterium</taxon>
        <taxon>environmental samples</taxon>
    </lineage>
</organism>
<evidence type="ECO:0000313" key="2">
    <source>
        <dbReference type="EMBL" id="SPD76424.1"/>
    </source>
</evidence>
<dbReference type="SUPFAM" id="SSF53448">
    <property type="entry name" value="Nucleotide-diphospho-sugar transferases"/>
    <property type="match status" value="1"/>
</dbReference>
<accession>A0A445N411</accession>
<dbReference type="Pfam" id="PF00483">
    <property type="entry name" value="NTP_transferase"/>
    <property type="match status" value="1"/>
</dbReference>
<dbReference type="InterPro" id="IPR029044">
    <property type="entry name" value="Nucleotide-diphossugar_trans"/>
</dbReference>
<dbReference type="EMBL" id="OJIN01000240">
    <property type="protein sequence ID" value="SPD76424.1"/>
    <property type="molecule type" value="Genomic_DNA"/>
</dbReference>
<name>A0A445N411_9BACT</name>
<dbReference type="AlphaFoldDB" id="A0A445N411"/>
<dbReference type="Gene3D" id="3.90.550.10">
    <property type="entry name" value="Spore Coat Polysaccharide Biosynthesis Protein SpsA, Chain A"/>
    <property type="match status" value="1"/>
</dbReference>
<reference evidence="2" key="1">
    <citation type="submission" date="2018-01" db="EMBL/GenBank/DDBJ databases">
        <authorList>
            <person name="Regsiter A."/>
            <person name="William W."/>
        </authorList>
    </citation>
    <scope>NUCLEOTIDE SEQUENCE</scope>
    <source>
        <strain evidence="2">TRIP AH-1</strain>
    </source>
</reference>
<protein>
    <submittedName>
        <fullName evidence="2">Nucleotidyl transferase family enzyme</fullName>
    </submittedName>
</protein>
<dbReference type="CDD" id="cd04181">
    <property type="entry name" value="NTP_transferase"/>
    <property type="match status" value="1"/>
</dbReference>
<dbReference type="GO" id="GO:0016740">
    <property type="term" value="F:transferase activity"/>
    <property type="evidence" value="ECO:0007669"/>
    <property type="project" value="UniProtKB-KW"/>
</dbReference>